<evidence type="ECO:0000313" key="2">
    <source>
        <dbReference type="Proteomes" id="UP001644750"/>
    </source>
</evidence>
<comment type="caution">
    <text evidence="1">The sequence shown here is derived from an EMBL/GenBank/DDBJ whole genome shotgun (WGS) entry which is preliminary data.</text>
</comment>
<organism evidence="1 2">
    <name type="scientific">Anaerostipes hadrus</name>
    <dbReference type="NCBI Taxonomy" id="649756"/>
    <lineage>
        <taxon>Bacteria</taxon>
        <taxon>Bacillati</taxon>
        <taxon>Bacillota</taxon>
        <taxon>Clostridia</taxon>
        <taxon>Lachnospirales</taxon>
        <taxon>Lachnospiraceae</taxon>
        <taxon>Anaerostipes</taxon>
    </lineage>
</organism>
<reference evidence="1 2" key="1">
    <citation type="journal article" date="2020" name="Cell Host Microbe">
        <title>Functional and Genomic Variation between Human-Derived Isolates of Lachnospiraceae Reveals Inter- and Intra-Species Diversity.</title>
        <authorList>
            <person name="Sorbara M.T."/>
            <person name="Littmann E.R."/>
            <person name="Fontana E."/>
            <person name="Moody T.U."/>
            <person name="Kohout C.E."/>
            <person name="Gjonbalaj M."/>
            <person name="Eaton V."/>
            <person name="Seok R."/>
            <person name="Leiner I.M."/>
            <person name="Pamer E.G."/>
        </authorList>
    </citation>
    <scope>NUCLEOTIDE SEQUENCE [LARGE SCALE GENOMIC DNA]</scope>
    <source>
        <strain evidence="1 2">MSK.14.57</strain>
    </source>
</reference>
<name>A0ABX2HXK1_ANAHA</name>
<protein>
    <submittedName>
        <fullName evidence="1">Uncharacterized protein</fullName>
    </submittedName>
</protein>
<accession>A0ABX2HXK1</accession>
<gene>
    <name evidence="1" type="ORF">G5A72_05015</name>
</gene>
<sequence length="156" mass="17876">MDIRDKVQIDAIKDREEYSICEYGTHVLIYNGTYGVYVPEEILMLNPKRYEKNEDLAKLNPYDVVDETRSATIIKKSITFSGEIANAVIDFGREKTWIWQSAIKKFGKRRMYGVADVHMEGEEKKIVVVMDAEGNAIGIIKTMADIEAQKNDTYTI</sequence>
<dbReference type="EMBL" id="JAAITB010000008">
    <property type="protein sequence ID" value="NSJ78958.1"/>
    <property type="molecule type" value="Genomic_DNA"/>
</dbReference>
<proteinExistence type="predicted"/>
<dbReference type="RefSeq" id="WP_173751721.1">
    <property type="nucleotide sequence ID" value="NZ_JAAIQA010000020.1"/>
</dbReference>
<keyword evidence="2" id="KW-1185">Reference proteome</keyword>
<evidence type="ECO:0000313" key="1">
    <source>
        <dbReference type="EMBL" id="NSJ78958.1"/>
    </source>
</evidence>
<dbReference type="Proteomes" id="UP001644750">
    <property type="component" value="Unassembled WGS sequence"/>
</dbReference>